<sequence>MTQEEINKGSRLIESIMGSTIKIKQEDVKDIPLAFLQPEDMKFHESWKWLMPVVVKIENDMGHTIVIKGTSCEVITKDGDSYSAEEETKLKAVWQAIVDFLDAEN</sequence>
<dbReference type="EMBL" id="JAALLS010000001">
    <property type="protein sequence ID" value="NGP86727.1"/>
    <property type="molecule type" value="Genomic_DNA"/>
</dbReference>
<accession>A0A6M1SYL8</accession>
<evidence type="ECO:0000313" key="2">
    <source>
        <dbReference type="Proteomes" id="UP000479132"/>
    </source>
</evidence>
<proteinExistence type="predicted"/>
<organism evidence="1 2">
    <name type="scientific">Fodinibius halophilus</name>
    <dbReference type="NCBI Taxonomy" id="1736908"/>
    <lineage>
        <taxon>Bacteria</taxon>
        <taxon>Pseudomonadati</taxon>
        <taxon>Balneolota</taxon>
        <taxon>Balneolia</taxon>
        <taxon>Balneolales</taxon>
        <taxon>Balneolaceae</taxon>
        <taxon>Fodinibius</taxon>
    </lineage>
</organism>
<gene>
    <name evidence="1" type="ORF">G3569_00060</name>
</gene>
<protein>
    <submittedName>
        <fullName evidence="1">Uncharacterized protein</fullName>
    </submittedName>
</protein>
<name>A0A6M1SYL8_9BACT</name>
<keyword evidence="2" id="KW-1185">Reference proteome</keyword>
<dbReference type="AlphaFoldDB" id="A0A6M1SYL8"/>
<reference evidence="1 2" key="1">
    <citation type="submission" date="2020-02" db="EMBL/GenBank/DDBJ databases">
        <title>Aliifodinibius halophilus 2W32, complete genome.</title>
        <authorList>
            <person name="Li Y."/>
            <person name="Wu S."/>
        </authorList>
    </citation>
    <scope>NUCLEOTIDE SEQUENCE [LARGE SCALE GENOMIC DNA]</scope>
    <source>
        <strain evidence="1 2">2W32</strain>
    </source>
</reference>
<evidence type="ECO:0000313" key="1">
    <source>
        <dbReference type="EMBL" id="NGP86727.1"/>
    </source>
</evidence>
<comment type="caution">
    <text evidence="1">The sequence shown here is derived from an EMBL/GenBank/DDBJ whole genome shotgun (WGS) entry which is preliminary data.</text>
</comment>
<dbReference type="RefSeq" id="WP_165264809.1">
    <property type="nucleotide sequence ID" value="NZ_JAALLS010000001.1"/>
</dbReference>
<dbReference type="Proteomes" id="UP000479132">
    <property type="component" value="Unassembled WGS sequence"/>
</dbReference>